<dbReference type="RefSeq" id="XP_044564780.1">
    <property type="nucleotide sequence ID" value="XM_044702693.1"/>
</dbReference>
<dbReference type="VEuPathDB" id="AmoebaDB:FDP41_001220"/>
<feature type="compositionally biased region" description="Low complexity" evidence="1">
    <location>
        <begin position="355"/>
        <end position="367"/>
    </location>
</feature>
<dbReference type="OrthoDB" id="10542205at2759"/>
<feature type="compositionally biased region" description="Polar residues" evidence="1">
    <location>
        <begin position="1"/>
        <end position="12"/>
    </location>
</feature>
<feature type="compositionally biased region" description="Basic and acidic residues" evidence="1">
    <location>
        <begin position="250"/>
        <end position="261"/>
    </location>
</feature>
<feature type="region of interest" description="Disordered" evidence="1">
    <location>
        <begin position="347"/>
        <end position="382"/>
    </location>
</feature>
<proteinExistence type="predicted"/>
<sequence>MGNSQAALSKTTSSHDDDGELALSSSSPERKKKRMKPRVLRVLAGNFFLHKKKKNQNHPQDSSSHRDSKKKNTNNNSSSSSHHRDELSPYAASTVSVLSLSSLPATFGALKQLSLTNQQEQQQPIDDISSPNNNNNNTHHYHYLPNTPRIVRTCYDDLKLNQAGRMEHQVQSLKRAAYHSQSCLALPLGAAWDHDLDTASMMEHIPITPSAGFFFDDEFIMEPTSPMTMTRFVQNILSDDHQNNNNNKNRKMDEGVRDDPHTPVTVMKKNQSVKPLTSPTEITSVTSTSNKSRQHQQHSRSMRSLQSATSLCANSSTTNLSQYNTSNTNLSQFNVSTSNLRMNENGEWEDDETYSCSSSQSSHNDNNNNDDESSMSDFSQHEDEEDYIDQFINGETTEVKLSSSIAYLKNSFIRSNAIVI</sequence>
<evidence type="ECO:0000313" key="2">
    <source>
        <dbReference type="EMBL" id="KAF0980067.1"/>
    </source>
</evidence>
<feature type="compositionally biased region" description="Basic residues" evidence="1">
    <location>
        <begin position="30"/>
        <end position="39"/>
    </location>
</feature>
<keyword evidence="3" id="KW-1185">Reference proteome</keyword>
<accession>A0A6A5BSA3</accession>
<dbReference type="EMBL" id="VFQX01000022">
    <property type="protein sequence ID" value="KAF0980067.1"/>
    <property type="molecule type" value="Genomic_DNA"/>
</dbReference>
<feature type="compositionally biased region" description="Basic residues" evidence="1">
    <location>
        <begin position="292"/>
        <end position="301"/>
    </location>
</feature>
<protein>
    <submittedName>
        <fullName evidence="2">Uncharacterized protein</fullName>
    </submittedName>
</protein>
<comment type="caution">
    <text evidence="2">The sequence shown here is derived from an EMBL/GenBank/DDBJ whole genome shotgun (WGS) entry which is preliminary data.</text>
</comment>
<dbReference type="GeneID" id="68108438"/>
<feature type="region of interest" description="Disordered" evidence="1">
    <location>
        <begin position="1"/>
        <end position="87"/>
    </location>
</feature>
<dbReference type="AlphaFoldDB" id="A0A6A5BSA3"/>
<evidence type="ECO:0000256" key="1">
    <source>
        <dbReference type="SAM" id="MobiDB-lite"/>
    </source>
</evidence>
<dbReference type="VEuPathDB" id="AmoebaDB:NfTy_048440"/>
<feature type="region of interest" description="Disordered" evidence="1">
    <location>
        <begin position="238"/>
        <end position="310"/>
    </location>
</feature>
<gene>
    <name evidence="2" type="ORF">FDP41_001220</name>
</gene>
<feature type="region of interest" description="Disordered" evidence="1">
    <location>
        <begin position="116"/>
        <end position="144"/>
    </location>
</feature>
<dbReference type="Proteomes" id="UP000444721">
    <property type="component" value="Unassembled WGS sequence"/>
</dbReference>
<feature type="compositionally biased region" description="Polar residues" evidence="1">
    <location>
        <begin position="268"/>
        <end position="291"/>
    </location>
</feature>
<reference evidence="2 3" key="1">
    <citation type="journal article" date="2019" name="Sci. Rep.">
        <title>Nanopore sequencing improves the draft genome of the human pathogenic amoeba Naegleria fowleri.</title>
        <authorList>
            <person name="Liechti N."/>
            <person name="Schurch N."/>
            <person name="Bruggmann R."/>
            <person name="Wittwer M."/>
        </authorList>
    </citation>
    <scope>NUCLEOTIDE SEQUENCE [LARGE SCALE GENOMIC DNA]</scope>
    <source>
        <strain evidence="2 3">ATCC 30894</strain>
    </source>
</reference>
<organism evidence="2 3">
    <name type="scientific">Naegleria fowleri</name>
    <name type="common">Brain eating amoeba</name>
    <dbReference type="NCBI Taxonomy" id="5763"/>
    <lineage>
        <taxon>Eukaryota</taxon>
        <taxon>Discoba</taxon>
        <taxon>Heterolobosea</taxon>
        <taxon>Tetramitia</taxon>
        <taxon>Eutetramitia</taxon>
        <taxon>Vahlkampfiidae</taxon>
        <taxon>Naegleria</taxon>
    </lineage>
</organism>
<dbReference type="VEuPathDB" id="AmoebaDB:NF0107410"/>
<name>A0A6A5BSA3_NAEFO</name>
<evidence type="ECO:0000313" key="3">
    <source>
        <dbReference type="Proteomes" id="UP000444721"/>
    </source>
</evidence>